<evidence type="ECO:0000256" key="2">
    <source>
        <dbReference type="ARBA" id="ARBA00022475"/>
    </source>
</evidence>
<proteinExistence type="predicted"/>
<feature type="signal peptide" evidence="6">
    <location>
        <begin position="1"/>
        <end position="24"/>
    </location>
</feature>
<dbReference type="EMBL" id="CAUEEQ010004640">
    <property type="protein sequence ID" value="CAJ0927852.1"/>
    <property type="molecule type" value="Genomic_DNA"/>
</dbReference>
<feature type="chain" id="PRO_5045593869" description="GDNF/GAS1 domain-containing protein" evidence="6">
    <location>
        <begin position="25"/>
        <end position="252"/>
    </location>
</feature>
<keyword evidence="5" id="KW-0325">Glycoprotein</keyword>
<organism evidence="8 9">
    <name type="scientific">Ranitomeya imitator</name>
    <name type="common">mimic poison frog</name>
    <dbReference type="NCBI Taxonomy" id="111125"/>
    <lineage>
        <taxon>Eukaryota</taxon>
        <taxon>Metazoa</taxon>
        <taxon>Chordata</taxon>
        <taxon>Craniata</taxon>
        <taxon>Vertebrata</taxon>
        <taxon>Euteleostomi</taxon>
        <taxon>Amphibia</taxon>
        <taxon>Batrachia</taxon>
        <taxon>Anura</taxon>
        <taxon>Neobatrachia</taxon>
        <taxon>Hyloidea</taxon>
        <taxon>Dendrobatidae</taxon>
        <taxon>Dendrobatinae</taxon>
        <taxon>Ranitomeya</taxon>
    </lineage>
</organism>
<evidence type="ECO:0000313" key="9">
    <source>
        <dbReference type="Proteomes" id="UP001176940"/>
    </source>
</evidence>
<accession>A0ABN9KX89</accession>
<dbReference type="PANTHER" id="PTHR16840">
    <property type="entry name" value="GROWTH ARREST-SPECIFIC PROTEIN 1"/>
    <property type="match status" value="1"/>
</dbReference>
<evidence type="ECO:0000256" key="4">
    <source>
        <dbReference type="ARBA" id="ARBA00023136"/>
    </source>
</evidence>
<sequence>MAAGCALTYALLLLLAALPGPCLGRMICWQAVLTCQLETECNFAYRQYAQACASVFAREDGNEPSPRRCPSHCINALIQLNRTKAGPALEDCDCGTDGECRATKQTIEPCMPRTSPGGARRVIGCTAARKLCEKDRNCSQSMASYLRHCGPLFNGLSCPVNCMTIIMEMMKIPRAVQLSDCVCDGMERPICETLKESMGRLCFGADVYGGPGSSGESDDDNDEEYDYSMVPTRAAENGALRAAPAFILWAWF</sequence>
<evidence type="ECO:0000256" key="5">
    <source>
        <dbReference type="ARBA" id="ARBA00023180"/>
    </source>
</evidence>
<reference evidence="8" key="1">
    <citation type="submission" date="2023-07" db="EMBL/GenBank/DDBJ databases">
        <authorList>
            <person name="Stuckert A."/>
        </authorList>
    </citation>
    <scope>NUCLEOTIDE SEQUENCE</scope>
</reference>
<evidence type="ECO:0000256" key="1">
    <source>
        <dbReference type="ARBA" id="ARBA00004236"/>
    </source>
</evidence>
<dbReference type="SMART" id="SM00907">
    <property type="entry name" value="GDNF"/>
    <property type="match status" value="2"/>
</dbReference>
<keyword evidence="2" id="KW-1003">Cell membrane</keyword>
<feature type="domain" description="GDNF/GAS1" evidence="7">
    <location>
        <begin position="125"/>
        <end position="202"/>
    </location>
</feature>
<comment type="subcellular location">
    <subcellularLocation>
        <location evidence="1">Cell membrane</location>
    </subcellularLocation>
</comment>
<comment type="caution">
    <text evidence="8">The sequence shown here is derived from an EMBL/GenBank/DDBJ whole genome shotgun (WGS) entry which is preliminary data.</text>
</comment>
<keyword evidence="4" id="KW-0472">Membrane</keyword>
<dbReference type="InterPro" id="IPR039596">
    <property type="entry name" value="GAS1"/>
</dbReference>
<dbReference type="InterPro" id="IPR016017">
    <property type="entry name" value="GDNF/GAS1"/>
</dbReference>
<dbReference type="Proteomes" id="UP001176940">
    <property type="component" value="Unassembled WGS sequence"/>
</dbReference>
<gene>
    <name evidence="8" type="ORF">RIMI_LOCUS3157594</name>
</gene>
<name>A0ABN9KX89_9NEOB</name>
<evidence type="ECO:0000259" key="7">
    <source>
        <dbReference type="SMART" id="SM00907"/>
    </source>
</evidence>
<dbReference type="PANTHER" id="PTHR16840:SF3">
    <property type="entry name" value="GROWTH ARREST-SPECIFIC PROTEIN 1"/>
    <property type="match status" value="1"/>
</dbReference>
<evidence type="ECO:0000313" key="8">
    <source>
        <dbReference type="EMBL" id="CAJ0927852.1"/>
    </source>
</evidence>
<dbReference type="Pfam" id="PF02351">
    <property type="entry name" value="GDNF"/>
    <property type="match status" value="1"/>
</dbReference>
<feature type="domain" description="GDNF/GAS1" evidence="7">
    <location>
        <begin position="28"/>
        <end position="110"/>
    </location>
</feature>
<keyword evidence="9" id="KW-1185">Reference proteome</keyword>
<protein>
    <recommendedName>
        <fullName evidence="7">GDNF/GAS1 domain-containing protein</fullName>
    </recommendedName>
</protein>
<evidence type="ECO:0000256" key="3">
    <source>
        <dbReference type="ARBA" id="ARBA00022729"/>
    </source>
</evidence>
<evidence type="ECO:0000256" key="6">
    <source>
        <dbReference type="SAM" id="SignalP"/>
    </source>
</evidence>
<keyword evidence="3 6" id="KW-0732">Signal</keyword>